<feature type="domain" description="Prepilin type IV endopeptidase peptidase" evidence="2">
    <location>
        <begin position="6"/>
        <end position="121"/>
    </location>
</feature>
<evidence type="ECO:0000256" key="1">
    <source>
        <dbReference type="SAM" id="Phobius"/>
    </source>
</evidence>
<dbReference type="Pfam" id="PF01478">
    <property type="entry name" value="Peptidase_A24"/>
    <property type="match status" value="1"/>
</dbReference>
<keyword evidence="1" id="KW-1133">Transmembrane helix</keyword>
<organism evidence="3 4">
    <name type="scientific">Hufsiella arboris</name>
    <dbReference type="NCBI Taxonomy" id="2695275"/>
    <lineage>
        <taxon>Bacteria</taxon>
        <taxon>Pseudomonadati</taxon>
        <taxon>Bacteroidota</taxon>
        <taxon>Sphingobacteriia</taxon>
        <taxon>Sphingobacteriales</taxon>
        <taxon>Sphingobacteriaceae</taxon>
        <taxon>Hufsiella</taxon>
    </lineage>
</organism>
<dbReference type="InterPro" id="IPR000045">
    <property type="entry name" value="Prepilin_IV_endopep_pep"/>
</dbReference>
<feature type="transmembrane region" description="Helical" evidence="1">
    <location>
        <begin position="54"/>
        <end position="72"/>
    </location>
</feature>
<evidence type="ECO:0000313" key="3">
    <source>
        <dbReference type="EMBL" id="MXV50394.1"/>
    </source>
</evidence>
<evidence type="ECO:0000313" key="4">
    <source>
        <dbReference type="Proteomes" id="UP000466586"/>
    </source>
</evidence>
<keyword evidence="4" id="KW-1185">Reference proteome</keyword>
<sequence>MLVFVLLVLCLIYIFYQDLRYRAVYWWTFPLLLTLILIALFNTDGFDGWLEGTLLNLAFLALQLLVVMLYFSLKEHRLVNITQGYLGLGDVLFLFCAACYLSPLVFFAFYLVSLVFCMVVAFLLWLKSSEGVNRIPLAGLQAVFLALCLLLGRFCELPDWVNDRNLQLLFF</sequence>
<keyword evidence="1" id="KW-0472">Membrane</keyword>
<dbReference type="Proteomes" id="UP000466586">
    <property type="component" value="Unassembled WGS sequence"/>
</dbReference>
<reference evidence="3 4" key="1">
    <citation type="submission" date="2019-11" db="EMBL/GenBank/DDBJ databases">
        <title>Pedobacter sp. HMF7647 Genome sequencing and assembly.</title>
        <authorList>
            <person name="Kang H."/>
            <person name="Kim H."/>
            <person name="Joh K."/>
        </authorList>
    </citation>
    <scope>NUCLEOTIDE SEQUENCE [LARGE SCALE GENOMIC DNA]</scope>
    <source>
        <strain evidence="3 4">HMF7647</strain>
    </source>
</reference>
<evidence type="ECO:0000259" key="2">
    <source>
        <dbReference type="Pfam" id="PF01478"/>
    </source>
</evidence>
<dbReference type="EMBL" id="WVHT01000002">
    <property type="protein sequence ID" value="MXV50394.1"/>
    <property type="molecule type" value="Genomic_DNA"/>
</dbReference>
<gene>
    <name evidence="3" type="ORF">GS399_05365</name>
</gene>
<dbReference type="RefSeq" id="WP_160843571.1">
    <property type="nucleotide sequence ID" value="NZ_WVHT01000002.1"/>
</dbReference>
<feature type="transmembrane region" description="Helical" evidence="1">
    <location>
        <begin position="92"/>
        <end position="125"/>
    </location>
</feature>
<feature type="transmembrane region" description="Helical" evidence="1">
    <location>
        <begin position="137"/>
        <end position="154"/>
    </location>
</feature>
<accession>A0A7K1Y749</accession>
<name>A0A7K1Y749_9SPHI</name>
<dbReference type="AlphaFoldDB" id="A0A7K1Y749"/>
<protein>
    <recommendedName>
        <fullName evidence="2">Prepilin type IV endopeptidase peptidase domain-containing protein</fullName>
    </recommendedName>
</protein>
<comment type="caution">
    <text evidence="3">The sequence shown here is derived from an EMBL/GenBank/DDBJ whole genome shotgun (WGS) entry which is preliminary data.</text>
</comment>
<proteinExistence type="predicted"/>
<feature type="transmembrane region" description="Helical" evidence="1">
    <location>
        <begin position="24"/>
        <end position="42"/>
    </location>
</feature>
<keyword evidence="1" id="KW-0812">Transmembrane</keyword>